<dbReference type="Proteomes" id="UP001220478">
    <property type="component" value="Chromosome"/>
</dbReference>
<keyword evidence="2" id="KW-1185">Reference proteome</keyword>
<dbReference type="RefSeq" id="WP_315570292.1">
    <property type="nucleotide sequence ID" value="NZ_CP118866.1"/>
</dbReference>
<protein>
    <submittedName>
        <fullName evidence="1">Ryptide family R-Y-crosslinked RiPP peptide</fullName>
    </submittedName>
</protein>
<proteinExistence type="predicted"/>
<evidence type="ECO:0000313" key="1">
    <source>
        <dbReference type="EMBL" id="WEG35028.1"/>
    </source>
</evidence>
<dbReference type="EMBL" id="CP118868">
    <property type="protein sequence ID" value="WEG35028.1"/>
    <property type="molecule type" value="Genomic_DNA"/>
</dbReference>
<gene>
    <name evidence="1" type="ORF">PYS61_03525</name>
</gene>
<accession>A0ABY8C6S3</accession>
<name>A0ABY8C6S3_9FIRM</name>
<reference evidence="1 2" key="1">
    <citation type="submission" date="2023-02" db="EMBL/GenBank/DDBJ databases">
        <title>Novel Oscillospiraceae bacterial genomes.</title>
        <authorList>
            <person name="Srinivasan S."/>
            <person name="Austin M.N."/>
            <person name="Fiedler T.L."/>
            <person name="Strenk S.M."/>
            <person name="Agnew K.J."/>
            <person name="Nagana Gowda G.A."/>
            <person name="Raftery D."/>
            <person name="Beamer M.A."/>
            <person name="Achilles S.L."/>
            <person name="Wiesenfeld H.C."/>
            <person name="Fredricks D.N."/>
            <person name="Hillier S.L."/>
        </authorList>
    </citation>
    <scope>NUCLEOTIDE SEQUENCE [LARGE SCALE GENOMIC DNA]</scope>
    <source>
        <strain evidence="1 2">CHIC02 1186E3-8</strain>
    </source>
</reference>
<dbReference type="NCBIfam" id="NF041055">
    <property type="entry name" value="ryptide_RrrA"/>
    <property type="match status" value="1"/>
</dbReference>
<sequence>MLIEFTKEELLQMKSIDELMEAAENNDCEFVPGEPIIRRRY</sequence>
<evidence type="ECO:0000313" key="2">
    <source>
        <dbReference type="Proteomes" id="UP001220478"/>
    </source>
</evidence>
<organism evidence="1 2">
    <name type="scientific">Amygdalobacter indicium</name>
    <dbReference type="NCBI Taxonomy" id="3029272"/>
    <lineage>
        <taxon>Bacteria</taxon>
        <taxon>Bacillati</taxon>
        <taxon>Bacillota</taxon>
        <taxon>Clostridia</taxon>
        <taxon>Eubacteriales</taxon>
        <taxon>Oscillospiraceae</taxon>
        <taxon>Amygdalobacter</taxon>
    </lineage>
</organism>